<dbReference type="GO" id="GO:0003684">
    <property type="term" value="F:damaged DNA binding"/>
    <property type="evidence" value="ECO:0007669"/>
    <property type="project" value="InterPro"/>
</dbReference>
<evidence type="ECO:0000256" key="9">
    <source>
        <dbReference type="ARBA" id="ARBA00022763"/>
    </source>
</evidence>
<evidence type="ECO:0000256" key="18">
    <source>
        <dbReference type="ARBA" id="ARBA00030638"/>
    </source>
</evidence>
<dbReference type="Gene3D" id="3.20.190.10">
    <property type="entry name" value="MutM-like, N-terminal"/>
    <property type="match status" value="1"/>
</dbReference>
<dbReference type="Gene3D" id="1.10.8.50">
    <property type="match status" value="1"/>
</dbReference>
<dbReference type="EC" id="3.2.2.23" evidence="5"/>
<dbReference type="SMART" id="SM00898">
    <property type="entry name" value="Fapy_DNA_glyco"/>
    <property type="match status" value="1"/>
</dbReference>
<evidence type="ECO:0000256" key="7">
    <source>
        <dbReference type="ARBA" id="ARBA00016240"/>
    </source>
</evidence>
<dbReference type="PANTHER" id="PTHR22993:SF9">
    <property type="entry name" value="FORMAMIDOPYRIMIDINE-DNA GLYCOSYLASE"/>
    <property type="match status" value="1"/>
</dbReference>
<evidence type="ECO:0000256" key="10">
    <source>
        <dbReference type="ARBA" id="ARBA00022771"/>
    </source>
</evidence>
<evidence type="ECO:0000256" key="16">
    <source>
        <dbReference type="ARBA" id="ARBA00023268"/>
    </source>
</evidence>
<evidence type="ECO:0000256" key="5">
    <source>
        <dbReference type="ARBA" id="ARBA00012024"/>
    </source>
</evidence>
<dbReference type="NCBIfam" id="NF002211">
    <property type="entry name" value="PRK01103.1"/>
    <property type="match status" value="1"/>
</dbReference>
<keyword evidence="17" id="KW-0326">Glycosidase</keyword>
<dbReference type="CDD" id="cd08966">
    <property type="entry name" value="EcFpg-like_N"/>
    <property type="match status" value="1"/>
</dbReference>
<keyword evidence="8" id="KW-0479">Metal-binding</keyword>
<dbReference type="GO" id="GO:0140078">
    <property type="term" value="F:class I DNA-(apurinic or apyrimidinic site) endonuclease activity"/>
    <property type="evidence" value="ECO:0007669"/>
    <property type="project" value="UniProtKB-EC"/>
</dbReference>
<evidence type="ECO:0000256" key="3">
    <source>
        <dbReference type="ARBA" id="ARBA00009409"/>
    </source>
</evidence>
<keyword evidence="13" id="KW-0238">DNA-binding</keyword>
<evidence type="ECO:0000256" key="20">
    <source>
        <dbReference type="PROSITE-ProRule" id="PRU00391"/>
    </source>
</evidence>
<evidence type="ECO:0000256" key="1">
    <source>
        <dbReference type="ARBA" id="ARBA00001668"/>
    </source>
</evidence>
<dbReference type="Pfam" id="PF01149">
    <property type="entry name" value="Fapy_DNA_glyco"/>
    <property type="match status" value="1"/>
</dbReference>
<protein>
    <recommendedName>
        <fullName evidence="7">Formamidopyrimidine-DNA glycosylase</fullName>
        <ecNumber evidence="5">3.2.2.23</ecNumber>
        <ecNumber evidence="6">4.2.99.18</ecNumber>
    </recommendedName>
    <alternativeName>
        <fullName evidence="18">DNA-(apurinic or apyrimidinic site) lyase MutM</fullName>
    </alternativeName>
</protein>
<comment type="caution">
    <text evidence="23">The sequence shown here is derived from an EMBL/GenBank/DDBJ whole genome shotgun (WGS) entry which is preliminary data.</text>
</comment>
<keyword evidence="10 20" id="KW-0863">Zinc-finger</keyword>
<comment type="catalytic activity">
    <reaction evidence="1">
        <text>Hydrolysis of DNA containing ring-opened 7-methylguanine residues, releasing 2,6-diamino-4-hydroxy-5-(N-methyl)formamidopyrimidine.</text>
        <dbReference type="EC" id="3.2.2.23"/>
    </reaction>
</comment>
<evidence type="ECO:0000256" key="2">
    <source>
        <dbReference type="ARBA" id="ARBA00001947"/>
    </source>
</evidence>
<comment type="cofactor">
    <cofactor evidence="2">
        <name>Zn(2+)</name>
        <dbReference type="ChEBI" id="CHEBI:29105"/>
    </cofactor>
</comment>
<keyword evidence="15" id="KW-0456">Lyase</keyword>
<evidence type="ECO:0000256" key="19">
    <source>
        <dbReference type="ARBA" id="ARBA00044632"/>
    </source>
</evidence>
<evidence type="ECO:0000256" key="13">
    <source>
        <dbReference type="ARBA" id="ARBA00023125"/>
    </source>
</evidence>
<dbReference type="SUPFAM" id="SSF81624">
    <property type="entry name" value="N-terminal domain of MutM-like DNA repair proteins"/>
    <property type="match status" value="1"/>
</dbReference>
<evidence type="ECO:0000256" key="8">
    <source>
        <dbReference type="ARBA" id="ARBA00022723"/>
    </source>
</evidence>
<reference evidence="23 24" key="1">
    <citation type="journal article" date="2018" name="Nat. Biotechnol.">
        <title>A standardized bacterial taxonomy based on genome phylogeny substantially revises the tree of life.</title>
        <authorList>
            <person name="Parks D.H."/>
            <person name="Chuvochina M."/>
            <person name="Waite D.W."/>
            <person name="Rinke C."/>
            <person name="Skarshewski A."/>
            <person name="Chaumeil P.A."/>
            <person name="Hugenholtz P."/>
        </authorList>
    </citation>
    <scope>NUCLEOTIDE SEQUENCE [LARGE SCALE GENOMIC DNA]</scope>
    <source>
        <strain evidence="23">UBA9375</strain>
    </source>
</reference>
<dbReference type="EC" id="4.2.99.18" evidence="6"/>
<evidence type="ECO:0000256" key="6">
    <source>
        <dbReference type="ARBA" id="ARBA00012720"/>
    </source>
</evidence>
<accession>A0A3D3R1P2</accession>
<dbReference type="InterPro" id="IPR000214">
    <property type="entry name" value="Znf_DNA_glyclase/AP_lyase"/>
</dbReference>
<dbReference type="Proteomes" id="UP000263642">
    <property type="component" value="Unassembled WGS sequence"/>
</dbReference>
<dbReference type="EMBL" id="DQAY01000019">
    <property type="protein sequence ID" value="HCO21992.1"/>
    <property type="molecule type" value="Genomic_DNA"/>
</dbReference>
<name>A0A3D3R1P2_9PLAN</name>
<dbReference type="SMART" id="SM01232">
    <property type="entry name" value="H2TH"/>
    <property type="match status" value="1"/>
</dbReference>
<evidence type="ECO:0000256" key="11">
    <source>
        <dbReference type="ARBA" id="ARBA00022801"/>
    </source>
</evidence>
<dbReference type="InterPro" id="IPR012319">
    <property type="entry name" value="FPG_cat"/>
</dbReference>
<proteinExistence type="inferred from homology"/>
<dbReference type="InterPro" id="IPR015886">
    <property type="entry name" value="H2TH_FPG"/>
</dbReference>
<dbReference type="InterPro" id="IPR020629">
    <property type="entry name" value="FPG_Glyclase"/>
</dbReference>
<dbReference type="AlphaFoldDB" id="A0A3D3R1P2"/>
<comment type="catalytic activity">
    <reaction evidence="19">
        <text>2'-deoxyribonucleotide-(2'-deoxyribose 5'-phosphate)-2'-deoxyribonucleotide-DNA = a 3'-end 2'-deoxyribonucleotide-(2,3-dehydro-2,3-deoxyribose 5'-phosphate)-DNA + a 5'-end 5'-phospho-2'-deoxyribonucleoside-DNA + H(+)</text>
        <dbReference type="Rhea" id="RHEA:66592"/>
        <dbReference type="Rhea" id="RHEA-COMP:13180"/>
        <dbReference type="Rhea" id="RHEA-COMP:16897"/>
        <dbReference type="Rhea" id="RHEA-COMP:17067"/>
        <dbReference type="ChEBI" id="CHEBI:15378"/>
        <dbReference type="ChEBI" id="CHEBI:136412"/>
        <dbReference type="ChEBI" id="CHEBI:157695"/>
        <dbReference type="ChEBI" id="CHEBI:167181"/>
        <dbReference type="EC" id="4.2.99.18"/>
    </reaction>
</comment>
<evidence type="ECO:0000256" key="15">
    <source>
        <dbReference type="ARBA" id="ARBA00023239"/>
    </source>
</evidence>
<dbReference type="FunFam" id="1.10.8.50:FF:000003">
    <property type="entry name" value="Formamidopyrimidine-DNA glycosylase"/>
    <property type="match status" value="1"/>
</dbReference>
<evidence type="ECO:0000313" key="24">
    <source>
        <dbReference type="Proteomes" id="UP000263642"/>
    </source>
</evidence>
<keyword evidence="11" id="KW-0378">Hydrolase</keyword>
<sequence length="282" mass="31870">MPELPEVETMVRGIREAVEGRKIKDFRNCPCPCKPISMKPGIKSIRAKALNQTVTCVRRRAKRVILDLENEYSFVIEPRMTGLMLLSDPPDTGHLRLEWTLQKGRSSRSLWFWDRRGLGTVQLLSRKEQELVLGPQKLGPDALEITANELKQRLAKTSRAIKVALLDQKMVAGIGNLYASEMLHQSRIHPERTADQLSTAEIRSLHKAMQQILKTAIRYEGSTLGDGTYRNALNQSGGYQNQHQVYGQEEKNCPSCKGAQIIRIVQAQRSTFFCPCCQIIPS</sequence>
<dbReference type="InterPro" id="IPR035937">
    <property type="entry name" value="FPG_N"/>
</dbReference>
<feature type="domain" description="FPG-type" evidence="21">
    <location>
        <begin position="244"/>
        <end position="279"/>
    </location>
</feature>
<evidence type="ECO:0000259" key="21">
    <source>
        <dbReference type="PROSITE" id="PS51066"/>
    </source>
</evidence>
<evidence type="ECO:0000256" key="14">
    <source>
        <dbReference type="ARBA" id="ARBA00023204"/>
    </source>
</evidence>
<dbReference type="SUPFAM" id="SSF57716">
    <property type="entry name" value="Glucocorticoid receptor-like (DNA-binding domain)"/>
    <property type="match status" value="1"/>
</dbReference>
<keyword evidence="16" id="KW-0511">Multifunctional enzyme</keyword>
<dbReference type="PROSITE" id="PS51068">
    <property type="entry name" value="FPG_CAT"/>
    <property type="match status" value="1"/>
</dbReference>
<keyword evidence="9" id="KW-0227">DNA damage</keyword>
<keyword evidence="14" id="KW-0234">DNA repair</keyword>
<dbReference type="GO" id="GO:0008270">
    <property type="term" value="F:zinc ion binding"/>
    <property type="evidence" value="ECO:0007669"/>
    <property type="project" value="UniProtKB-KW"/>
</dbReference>
<comment type="similarity">
    <text evidence="3">Belongs to the FPG family.</text>
</comment>
<dbReference type="Pfam" id="PF06831">
    <property type="entry name" value="H2TH"/>
    <property type="match status" value="1"/>
</dbReference>
<comment type="subunit">
    <text evidence="4">Monomer.</text>
</comment>
<dbReference type="PROSITE" id="PS51066">
    <property type="entry name" value="ZF_FPG_2"/>
    <property type="match status" value="1"/>
</dbReference>
<organism evidence="23 24">
    <name type="scientific">Gimesia maris</name>
    <dbReference type="NCBI Taxonomy" id="122"/>
    <lineage>
        <taxon>Bacteria</taxon>
        <taxon>Pseudomonadati</taxon>
        <taxon>Planctomycetota</taxon>
        <taxon>Planctomycetia</taxon>
        <taxon>Planctomycetales</taxon>
        <taxon>Planctomycetaceae</taxon>
        <taxon>Gimesia</taxon>
    </lineage>
</organism>
<evidence type="ECO:0000313" key="23">
    <source>
        <dbReference type="EMBL" id="HCO21992.1"/>
    </source>
</evidence>
<evidence type="ECO:0000259" key="22">
    <source>
        <dbReference type="PROSITE" id="PS51068"/>
    </source>
</evidence>
<gene>
    <name evidence="23" type="ORF">DIT97_02550</name>
</gene>
<feature type="domain" description="Formamidopyrimidine-DNA glycosylase catalytic" evidence="22">
    <location>
        <begin position="2"/>
        <end position="119"/>
    </location>
</feature>
<dbReference type="SUPFAM" id="SSF46946">
    <property type="entry name" value="S13-like H2TH domain"/>
    <property type="match status" value="1"/>
</dbReference>
<dbReference type="NCBIfam" id="TIGR00577">
    <property type="entry name" value="fpg"/>
    <property type="match status" value="1"/>
</dbReference>
<dbReference type="GO" id="GO:0006284">
    <property type="term" value="P:base-excision repair"/>
    <property type="evidence" value="ECO:0007669"/>
    <property type="project" value="InterPro"/>
</dbReference>
<dbReference type="InterPro" id="IPR010979">
    <property type="entry name" value="Ribosomal_uS13-like_H2TH"/>
</dbReference>
<evidence type="ECO:0000256" key="17">
    <source>
        <dbReference type="ARBA" id="ARBA00023295"/>
    </source>
</evidence>
<keyword evidence="12" id="KW-0862">Zinc</keyword>
<dbReference type="PANTHER" id="PTHR22993">
    <property type="entry name" value="FORMAMIDOPYRIMIDINE-DNA GLYCOSYLASE"/>
    <property type="match status" value="1"/>
</dbReference>
<dbReference type="GO" id="GO:0034039">
    <property type="term" value="F:8-oxo-7,8-dihydroguanine DNA N-glycosylase activity"/>
    <property type="evidence" value="ECO:0007669"/>
    <property type="project" value="TreeGrafter"/>
</dbReference>
<evidence type="ECO:0000256" key="4">
    <source>
        <dbReference type="ARBA" id="ARBA00011245"/>
    </source>
</evidence>
<evidence type="ECO:0000256" key="12">
    <source>
        <dbReference type="ARBA" id="ARBA00022833"/>
    </source>
</evidence>